<dbReference type="PANTHER" id="PTHR47265">
    <property type="entry name" value="IRON-SULFUR ASSEMBLY PROTEIN ISCA, CHLOROPLASTIC"/>
    <property type="match status" value="1"/>
</dbReference>
<dbReference type="InterPro" id="IPR035903">
    <property type="entry name" value="HesB-like_dom_sf"/>
</dbReference>
<feature type="domain" description="Core" evidence="1">
    <location>
        <begin position="2"/>
        <end position="102"/>
    </location>
</feature>
<dbReference type="GO" id="GO:0030674">
    <property type="term" value="F:protein-macromolecule adaptor activity"/>
    <property type="evidence" value="ECO:0007669"/>
    <property type="project" value="TreeGrafter"/>
</dbReference>
<evidence type="ECO:0000313" key="2">
    <source>
        <dbReference type="EMBL" id="AGY58157.1"/>
    </source>
</evidence>
<dbReference type="RefSeq" id="WP_023173282.1">
    <property type="nucleotide sequence ID" value="NC_022600.1"/>
</dbReference>
<dbReference type="OrthoDB" id="9801228at2"/>
<dbReference type="Pfam" id="PF01521">
    <property type="entry name" value="Fe-S_biosyn"/>
    <property type="match status" value="1"/>
</dbReference>
<dbReference type="SUPFAM" id="SSF89360">
    <property type="entry name" value="HesB-like domain"/>
    <property type="match status" value="1"/>
</dbReference>
<dbReference type="HOGENOM" id="CLU_069054_5_2_3"/>
<dbReference type="InterPro" id="IPR031108">
    <property type="entry name" value="IscA_plant_cyanobact"/>
</dbReference>
<dbReference type="InterPro" id="IPR017870">
    <property type="entry name" value="FeS_cluster_insertion_CS"/>
</dbReference>
<evidence type="ECO:0000313" key="3">
    <source>
        <dbReference type="Proteomes" id="UP000017396"/>
    </source>
</evidence>
<dbReference type="NCBIfam" id="TIGR00049">
    <property type="entry name" value="iron-sulfur cluster assembly accessory protein"/>
    <property type="match status" value="1"/>
</dbReference>
<name>U5QGQ2_GLOK1</name>
<dbReference type="STRING" id="1183438.GKIL_1911"/>
<reference evidence="2 3" key="1">
    <citation type="journal article" date="2013" name="PLoS ONE">
        <title>Cultivation and Complete Genome Sequencing of Gloeobacter kilaueensis sp. nov., from a Lava Cave in Kilauea Caldera, Hawai'i.</title>
        <authorList>
            <person name="Saw J.H."/>
            <person name="Schatz M."/>
            <person name="Brown M.V."/>
            <person name="Kunkel D.D."/>
            <person name="Foster J.S."/>
            <person name="Shick H."/>
            <person name="Christensen S."/>
            <person name="Hou S."/>
            <person name="Wan X."/>
            <person name="Donachie S.P."/>
        </authorList>
    </citation>
    <scope>NUCLEOTIDE SEQUENCE [LARGE SCALE GENOMIC DNA]</scope>
    <source>
        <strain evidence="3">JS</strain>
    </source>
</reference>
<dbReference type="GO" id="GO:0051537">
    <property type="term" value="F:2 iron, 2 sulfur cluster binding"/>
    <property type="evidence" value="ECO:0007669"/>
    <property type="project" value="UniProtKB-ARBA"/>
</dbReference>
<evidence type="ECO:0000259" key="1">
    <source>
        <dbReference type="Pfam" id="PF01521"/>
    </source>
</evidence>
<dbReference type="PANTHER" id="PTHR47265:SF1">
    <property type="entry name" value="IRON-SULFUR ASSEMBLY PROTEIN ISCA, CHLOROPLASTIC"/>
    <property type="match status" value="1"/>
</dbReference>
<organism evidence="2 3">
    <name type="scientific">Gloeobacter kilaueensis (strain ATCC BAA-2537 / CCAP 1431/1 / ULC 316 / JS1)</name>
    <dbReference type="NCBI Taxonomy" id="1183438"/>
    <lineage>
        <taxon>Bacteria</taxon>
        <taxon>Bacillati</taxon>
        <taxon>Cyanobacteriota</taxon>
        <taxon>Cyanophyceae</taxon>
        <taxon>Gloeobacterales</taxon>
        <taxon>Gloeobacteraceae</taxon>
        <taxon>Gloeobacter</taxon>
    </lineage>
</organism>
<keyword evidence="3" id="KW-1185">Reference proteome</keyword>
<dbReference type="InterPro" id="IPR016092">
    <property type="entry name" value="ATAP"/>
</dbReference>
<dbReference type="Gene3D" id="2.60.300.12">
    <property type="entry name" value="HesB-like domain"/>
    <property type="match status" value="1"/>
</dbReference>
<dbReference type="GO" id="GO:0016226">
    <property type="term" value="P:iron-sulfur cluster assembly"/>
    <property type="evidence" value="ECO:0007669"/>
    <property type="project" value="InterPro"/>
</dbReference>
<dbReference type="InterPro" id="IPR000361">
    <property type="entry name" value="ATAP_core_dom"/>
</dbReference>
<protein>
    <submittedName>
        <fullName evidence="2">Iron-sulfur cluster assembly accessory protein</fullName>
    </submittedName>
</protein>
<gene>
    <name evidence="2" type="primary">iscA</name>
    <name evidence="2" type="ORF">GKIL_1911</name>
</gene>
<dbReference type="KEGG" id="glj:GKIL_1911"/>
<dbReference type="EMBL" id="CP003587">
    <property type="protein sequence ID" value="AGY58157.1"/>
    <property type="molecule type" value="Genomic_DNA"/>
</dbReference>
<accession>U5QGQ2</accession>
<dbReference type="PATRIC" id="fig|1183438.3.peg.1871"/>
<dbReference type="PROSITE" id="PS01152">
    <property type="entry name" value="HESB"/>
    <property type="match status" value="1"/>
</dbReference>
<dbReference type="AlphaFoldDB" id="U5QGQ2"/>
<dbReference type="eggNOG" id="COG0316">
    <property type="taxonomic scope" value="Bacteria"/>
</dbReference>
<proteinExistence type="predicted"/>
<sequence>MINLTDAALREVRRLRQKSGDPRKFLRLGVANAGCSGMSYTMKLDSAAQPDDQVHEYGDLKVAIDAASLAYLDELTLDWSSDLMGGGFRFHNPKATHTCGCGSSFSTNPEAAAGAVH</sequence>
<dbReference type="Proteomes" id="UP000017396">
    <property type="component" value="Chromosome"/>
</dbReference>